<sequence length="343" mass="38004">MNNQLIMANQKLIAEALNLSVMTVSRALRNHPDLTEATKQRVRQKAEELGYRKHLEKASLAQGKQAQRATIQRIGILLFKQDNNNEDPLNFETTRKIFASIQEECQSLGIETPVETLPQDSPKRSTLIKNRSIEGLLLMGRYPSGITDALGGIPALAVSNFIECVGIPHVVADNFHGMRKTTEHLISLGHRKILFIGSDQPNTQLFQERAYGYQAAMQAHDLKPNIIFLNSCRNNLPLQEISRYTAIACSNDNLAYQVQAGLMDAGLKLPEDCSMASFDNIHVDEHAMPITSYEPDWELLGSTAVNLLTSPPPNFLNNDIAVTIPGKLILRDSARPPASAQKS</sequence>
<feature type="domain" description="HTH lacI-type" evidence="4">
    <location>
        <begin position="8"/>
        <end position="62"/>
    </location>
</feature>
<evidence type="ECO:0000313" key="5">
    <source>
        <dbReference type="EMBL" id="MBC2593838.1"/>
    </source>
</evidence>
<keyword evidence="6" id="KW-1185">Reference proteome</keyword>
<evidence type="ECO:0000256" key="1">
    <source>
        <dbReference type="ARBA" id="ARBA00023015"/>
    </source>
</evidence>
<dbReference type="Pfam" id="PF13377">
    <property type="entry name" value="Peripla_BP_3"/>
    <property type="match status" value="1"/>
</dbReference>
<dbReference type="Proteomes" id="UP000546464">
    <property type="component" value="Unassembled WGS sequence"/>
</dbReference>
<evidence type="ECO:0000256" key="2">
    <source>
        <dbReference type="ARBA" id="ARBA00023125"/>
    </source>
</evidence>
<dbReference type="GO" id="GO:0003700">
    <property type="term" value="F:DNA-binding transcription factor activity"/>
    <property type="evidence" value="ECO:0007669"/>
    <property type="project" value="TreeGrafter"/>
</dbReference>
<dbReference type="GO" id="GO:0000976">
    <property type="term" value="F:transcription cis-regulatory region binding"/>
    <property type="evidence" value="ECO:0007669"/>
    <property type="project" value="TreeGrafter"/>
</dbReference>
<proteinExistence type="predicted"/>
<dbReference type="SUPFAM" id="SSF47413">
    <property type="entry name" value="lambda repressor-like DNA-binding domains"/>
    <property type="match status" value="1"/>
</dbReference>
<dbReference type="Gene3D" id="3.40.50.2300">
    <property type="match status" value="2"/>
</dbReference>
<dbReference type="PANTHER" id="PTHR30146:SF109">
    <property type="entry name" value="HTH-TYPE TRANSCRIPTIONAL REGULATOR GALS"/>
    <property type="match status" value="1"/>
</dbReference>
<keyword evidence="3" id="KW-0804">Transcription</keyword>
<dbReference type="InterPro" id="IPR028082">
    <property type="entry name" value="Peripla_BP_I"/>
</dbReference>
<reference evidence="5 6" key="1">
    <citation type="submission" date="2020-07" db="EMBL/GenBank/DDBJ databases">
        <authorList>
            <person name="Feng X."/>
        </authorList>
    </citation>
    <scope>NUCLEOTIDE SEQUENCE [LARGE SCALE GENOMIC DNA]</scope>
    <source>
        <strain evidence="5 6">JCM31066</strain>
    </source>
</reference>
<dbReference type="PROSITE" id="PS50932">
    <property type="entry name" value="HTH_LACI_2"/>
    <property type="match status" value="1"/>
</dbReference>
<dbReference type="AlphaFoldDB" id="A0A842HCP2"/>
<keyword evidence="1" id="KW-0805">Transcription regulation</keyword>
<evidence type="ECO:0000256" key="3">
    <source>
        <dbReference type="ARBA" id="ARBA00023163"/>
    </source>
</evidence>
<dbReference type="Pfam" id="PF00356">
    <property type="entry name" value="LacI"/>
    <property type="match status" value="1"/>
</dbReference>
<name>A0A842HCP2_9BACT</name>
<evidence type="ECO:0000259" key="4">
    <source>
        <dbReference type="PROSITE" id="PS50932"/>
    </source>
</evidence>
<keyword evidence="2 5" id="KW-0238">DNA-binding</keyword>
<gene>
    <name evidence="5" type="ORF">H5P28_06150</name>
</gene>
<organism evidence="5 6">
    <name type="scientific">Ruficoccus amylovorans</name>
    <dbReference type="NCBI Taxonomy" id="1804625"/>
    <lineage>
        <taxon>Bacteria</taxon>
        <taxon>Pseudomonadati</taxon>
        <taxon>Verrucomicrobiota</taxon>
        <taxon>Opitutia</taxon>
        <taxon>Puniceicoccales</taxon>
        <taxon>Cerasicoccaceae</taxon>
        <taxon>Ruficoccus</taxon>
    </lineage>
</organism>
<accession>A0A842HCP2</accession>
<dbReference type="InterPro" id="IPR000843">
    <property type="entry name" value="HTH_LacI"/>
</dbReference>
<dbReference type="CDD" id="cd01392">
    <property type="entry name" value="HTH_LacI"/>
    <property type="match status" value="1"/>
</dbReference>
<dbReference type="PANTHER" id="PTHR30146">
    <property type="entry name" value="LACI-RELATED TRANSCRIPTIONAL REPRESSOR"/>
    <property type="match status" value="1"/>
</dbReference>
<dbReference type="EMBL" id="JACHVB010000016">
    <property type="protein sequence ID" value="MBC2593838.1"/>
    <property type="molecule type" value="Genomic_DNA"/>
</dbReference>
<comment type="caution">
    <text evidence="5">The sequence shown here is derived from an EMBL/GenBank/DDBJ whole genome shotgun (WGS) entry which is preliminary data.</text>
</comment>
<protein>
    <submittedName>
        <fullName evidence="5">LacI family DNA-binding transcriptional regulator</fullName>
    </submittedName>
</protein>
<dbReference type="SMART" id="SM00354">
    <property type="entry name" value="HTH_LACI"/>
    <property type="match status" value="1"/>
</dbReference>
<dbReference type="InterPro" id="IPR010982">
    <property type="entry name" value="Lambda_DNA-bd_dom_sf"/>
</dbReference>
<dbReference type="InterPro" id="IPR046335">
    <property type="entry name" value="LacI/GalR-like_sensor"/>
</dbReference>
<dbReference type="RefSeq" id="WP_185674838.1">
    <property type="nucleotide sequence ID" value="NZ_JACHVB010000016.1"/>
</dbReference>
<evidence type="ECO:0000313" key="6">
    <source>
        <dbReference type="Proteomes" id="UP000546464"/>
    </source>
</evidence>
<dbReference type="SUPFAM" id="SSF53822">
    <property type="entry name" value="Periplasmic binding protein-like I"/>
    <property type="match status" value="1"/>
</dbReference>
<dbReference type="Gene3D" id="1.10.260.40">
    <property type="entry name" value="lambda repressor-like DNA-binding domains"/>
    <property type="match status" value="1"/>
</dbReference>